<dbReference type="OrthoDB" id="1909174at2759"/>
<proteinExistence type="predicted"/>
<evidence type="ECO:0000313" key="2">
    <source>
        <dbReference type="Proteomes" id="UP000187406"/>
    </source>
</evidence>
<dbReference type="AlphaFoldDB" id="A0A1Q3AUT0"/>
<dbReference type="Proteomes" id="UP000187406">
    <property type="component" value="Unassembled WGS sequence"/>
</dbReference>
<organism evidence="1 2">
    <name type="scientific">Cephalotus follicularis</name>
    <name type="common">Albany pitcher plant</name>
    <dbReference type="NCBI Taxonomy" id="3775"/>
    <lineage>
        <taxon>Eukaryota</taxon>
        <taxon>Viridiplantae</taxon>
        <taxon>Streptophyta</taxon>
        <taxon>Embryophyta</taxon>
        <taxon>Tracheophyta</taxon>
        <taxon>Spermatophyta</taxon>
        <taxon>Magnoliopsida</taxon>
        <taxon>eudicotyledons</taxon>
        <taxon>Gunneridae</taxon>
        <taxon>Pentapetalae</taxon>
        <taxon>rosids</taxon>
        <taxon>fabids</taxon>
        <taxon>Oxalidales</taxon>
        <taxon>Cephalotaceae</taxon>
        <taxon>Cephalotus</taxon>
    </lineage>
</organism>
<dbReference type="Pfam" id="PF14223">
    <property type="entry name" value="Retrotran_gag_2"/>
    <property type="match status" value="1"/>
</dbReference>
<sequence length="102" mass="12012">MSKKDRSTCFTLLNCMHDDLINAYEHCVTTKEMWNELRFDFGGNSVTRLRNLVLKFEMYKKESKNSMTKYLRIMSSMIRDLKNVGNALYVEQQVKAVVRSFA</sequence>
<reference evidence="2" key="1">
    <citation type="submission" date="2016-04" db="EMBL/GenBank/DDBJ databases">
        <title>Cephalotus genome sequencing.</title>
        <authorList>
            <person name="Fukushima K."/>
            <person name="Hasebe M."/>
            <person name="Fang X."/>
        </authorList>
    </citation>
    <scope>NUCLEOTIDE SEQUENCE [LARGE SCALE GENOMIC DNA]</scope>
    <source>
        <strain evidence="2">cv. St1</strain>
    </source>
</reference>
<dbReference type="InParanoid" id="A0A1Q3AUT0"/>
<gene>
    <name evidence="1" type="ORF">CFOL_v3_03019</name>
</gene>
<keyword evidence="2" id="KW-1185">Reference proteome</keyword>
<comment type="caution">
    <text evidence="1">The sequence shown here is derived from an EMBL/GenBank/DDBJ whole genome shotgun (WGS) entry which is preliminary data.</text>
</comment>
<name>A0A1Q3AUT0_CEPFO</name>
<accession>A0A1Q3AUT0</accession>
<dbReference type="EMBL" id="BDDD01000115">
    <property type="protein sequence ID" value="GAV59488.1"/>
    <property type="molecule type" value="Genomic_DNA"/>
</dbReference>
<protein>
    <submittedName>
        <fullName evidence="1">UBN2 domain-containing protein</fullName>
    </submittedName>
</protein>
<evidence type="ECO:0000313" key="1">
    <source>
        <dbReference type="EMBL" id="GAV59488.1"/>
    </source>
</evidence>